<dbReference type="NCBIfam" id="TIGR02532">
    <property type="entry name" value="IV_pilin_GFxxxE"/>
    <property type="match status" value="1"/>
</dbReference>
<reference evidence="1 2" key="1">
    <citation type="submission" date="2014-10" db="EMBL/GenBank/DDBJ databases">
        <title>Genome sequence of Clostridium aceticum DSM 1496.</title>
        <authorList>
            <person name="Poehlein A."/>
            <person name="Schiel-Bengelsdorf B."/>
            <person name="Gottschalk G."/>
            <person name="Duerre P."/>
            <person name="Daniel R."/>
        </authorList>
    </citation>
    <scope>NUCLEOTIDE SEQUENCE [LARGE SCALE GENOMIC DNA]</scope>
    <source>
        <strain evidence="1 2">DSM 1496</strain>
    </source>
</reference>
<gene>
    <name evidence="1" type="ORF">CACET_c29100</name>
</gene>
<dbReference type="SUPFAM" id="SSF54523">
    <property type="entry name" value="Pili subunits"/>
    <property type="match status" value="2"/>
</dbReference>
<dbReference type="PATRIC" id="fig|84022.5.peg.328"/>
<dbReference type="KEGG" id="cace:CACET_c29100"/>
<dbReference type="Pfam" id="PF07963">
    <property type="entry name" value="N_methyl"/>
    <property type="match status" value="1"/>
</dbReference>
<dbReference type="Gene3D" id="3.30.700.10">
    <property type="entry name" value="Glycoprotein, Type 4 Pilin"/>
    <property type="match status" value="1"/>
</dbReference>
<dbReference type="PROSITE" id="PS00409">
    <property type="entry name" value="PROKAR_NTER_METHYL"/>
    <property type="match status" value="1"/>
</dbReference>
<accession>A0A0D8IA94</accession>
<keyword evidence="2" id="KW-1185">Reference proteome</keyword>
<dbReference type="Proteomes" id="UP000035704">
    <property type="component" value="Chromosome"/>
</dbReference>
<dbReference type="InterPro" id="IPR045584">
    <property type="entry name" value="Pilin-like"/>
</dbReference>
<sequence>MLLKGMTEKTQKNYMKGGFTLLEIIVVLSIMSFLAAMIVPFIGHMNNTQKTKDTHEILRNIRTAIIGTPNVFDSEGIRIIGGYVKDMDAFPKLYEAEWDNTNKVWKWKDDDEEVVNGRGQPRGLWEEGRSLGSTDLTEDAPDYSSWKGPYLYYPKDPYPENTKELEKQLKGVDELDDLDPDDKGRFEQRYVEGKLSDAWGRVLYFIKQDTAEGPSLLMISAGPSGKIVLPDPGEKYNQNADKENEDNIVLEIKHREWYNLAQRTEATYEILENIRTAIIGPQNVYDREGIRVIGGYVRDMNTLPKLYEPIWNKEGLRWDWDEDKEEVEIGKGQPRGLWEAGLSLGDPDLAEDVPDYSRWLGPYIDYPREDPFPDDTKNLLEELKKSALDRLDGLDEEDKKRFQQRHVGGKLSDAWGEALYFIKEGSGNETSLLMISAGADGEIILPDPSIGDTHYDKDAVNPEGKGNKDNIVIKITPNEWYEPRNIGKEEETMEILQELRRAIIGRVDAIDAMGRKNVGGYIGDIGDWPKLYYWDDDFDDPSWIEFLENDYEELYGQPIYLWKKKTDPLWKGPYITEPWGIGGNQLIRDAWNNEIYFEIDRNSDGNEYLRITSPGIDGNIDTEDDLYIDIFDYEWKSGDIAMMDKKKIEDTIKILERVREAFLGADAFDASGRRIVGGYLGDMGDWPTFTNISSSDGITEYQQPQDLWKIKEGAGQGFEWRGPYIQKPIDVLRDAWGKPIHFELNENENRLIIISGGADGKVDLDADDNDDIARYIDKSEWKVGTITVRGNIYNESYDPKEITVKLHHKPKGSKEKVITVPGRSETGPGYHGINLQVEDVVCGKRNFEIIIEGEKREIDIFIGIGGTQSPTKERLNFYIKRPPDEVDPPEEDE</sequence>
<name>A0A0D8IA94_9CLOT</name>
<dbReference type="EMBL" id="CP009687">
    <property type="protein sequence ID" value="AKL96354.1"/>
    <property type="molecule type" value="Genomic_DNA"/>
</dbReference>
<protein>
    <submittedName>
        <fullName evidence="1">Prepilin-type N-terminal cleavage/methylation domain-containing protein</fullName>
    </submittedName>
</protein>
<proteinExistence type="predicted"/>
<dbReference type="InterPro" id="IPR012902">
    <property type="entry name" value="N_methyl_site"/>
</dbReference>
<organism evidence="1 2">
    <name type="scientific">Clostridium aceticum</name>
    <dbReference type="NCBI Taxonomy" id="84022"/>
    <lineage>
        <taxon>Bacteria</taxon>
        <taxon>Bacillati</taxon>
        <taxon>Bacillota</taxon>
        <taxon>Clostridia</taxon>
        <taxon>Eubacteriales</taxon>
        <taxon>Clostridiaceae</taxon>
        <taxon>Clostridium</taxon>
    </lineage>
</organism>
<dbReference type="AlphaFoldDB" id="A0A0D8IA94"/>
<evidence type="ECO:0000313" key="2">
    <source>
        <dbReference type="Proteomes" id="UP000035704"/>
    </source>
</evidence>
<evidence type="ECO:0000313" key="1">
    <source>
        <dbReference type="EMBL" id="AKL96354.1"/>
    </source>
</evidence>
<dbReference type="STRING" id="84022.CACET_c29100"/>